<protein>
    <submittedName>
        <fullName evidence="3">Uncharacterized protein</fullName>
    </submittedName>
</protein>
<proteinExistence type="predicted"/>
<evidence type="ECO:0000313" key="4">
    <source>
        <dbReference type="Proteomes" id="UP001303160"/>
    </source>
</evidence>
<keyword evidence="4" id="KW-1185">Reference proteome</keyword>
<keyword evidence="2" id="KW-0732">Signal</keyword>
<gene>
    <name evidence="3" type="ORF">QBC40DRAFT_188443</name>
</gene>
<organism evidence="3 4">
    <name type="scientific">Triangularia verruculosa</name>
    <dbReference type="NCBI Taxonomy" id="2587418"/>
    <lineage>
        <taxon>Eukaryota</taxon>
        <taxon>Fungi</taxon>
        <taxon>Dikarya</taxon>
        <taxon>Ascomycota</taxon>
        <taxon>Pezizomycotina</taxon>
        <taxon>Sordariomycetes</taxon>
        <taxon>Sordariomycetidae</taxon>
        <taxon>Sordariales</taxon>
        <taxon>Podosporaceae</taxon>
        <taxon>Triangularia</taxon>
    </lineage>
</organism>
<dbReference type="EMBL" id="MU864071">
    <property type="protein sequence ID" value="KAK4194331.1"/>
    <property type="molecule type" value="Genomic_DNA"/>
</dbReference>
<accession>A0AAN7AML2</accession>
<sequence length="145" mass="15981">MKAFAIIALFFGAVSAGVAAPAEVTTTIELPPAATETRVSWTPETEHNSTISSDDKPRWHMEMFEATGINCNDKQWMSVRLNQYGTFCFPTEITIRRVRVINTGGCSTTYFSDEHCTDNPQHVERALDCVGYGSGRLIKSVVVAC</sequence>
<dbReference type="Proteomes" id="UP001303160">
    <property type="component" value="Unassembled WGS sequence"/>
</dbReference>
<dbReference type="AlphaFoldDB" id="A0AAN7AML2"/>
<feature type="region of interest" description="Disordered" evidence="1">
    <location>
        <begin position="35"/>
        <end position="55"/>
    </location>
</feature>
<reference evidence="3" key="1">
    <citation type="journal article" date="2023" name="Mol. Phylogenet. Evol.">
        <title>Genome-scale phylogeny and comparative genomics of the fungal order Sordariales.</title>
        <authorList>
            <person name="Hensen N."/>
            <person name="Bonometti L."/>
            <person name="Westerberg I."/>
            <person name="Brannstrom I.O."/>
            <person name="Guillou S."/>
            <person name="Cros-Aarteil S."/>
            <person name="Calhoun S."/>
            <person name="Haridas S."/>
            <person name="Kuo A."/>
            <person name="Mondo S."/>
            <person name="Pangilinan J."/>
            <person name="Riley R."/>
            <person name="LaButti K."/>
            <person name="Andreopoulos B."/>
            <person name="Lipzen A."/>
            <person name="Chen C."/>
            <person name="Yan M."/>
            <person name="Daum C."/>
            <person name="Ng V."/>
            <person name="Clum A."/>
            <person name="Steindorff A."/>
            <person name="Ohm R.A."/>
            <person name="Martin F."/>
            <person name="Silar P."/>
            <person name="Natvig D.O."/>
            <person name="Lalanne C."/>
            <person name="Gautier V."/>
            <person name="Ament-Velasquez S.L."/>
            <person name="Kruys A."/>
            <person name="Hutchinson M.I."/>
            <person name="Powell A.J."/>
            <person name="Barry K."/>
            <person name="Miller A.N."/>
            <person name="Grigoriev I.V."/>
            <person name="Debuchy R."/>
            <person name="Gladieux P."/>
            <person name="Hiltunen Thoren M."/>
            <person name="Johannesson H."/>
        </authorList>
    </citation>
    <scope>NUCLEOTIDE SEQUENCE</scope>
    <source>
        <strain evidence="3">CBS 315.58</strain>
    </source>
</reference>
<comment type="caution">
    <text evidence="3">The sequence shown here is derived from an EMBL/GenBank/DDBJ whole genome shotgun (WGS) entry which is preliminary data.</text>
</comment>
<feature type="signal peptide" evidence="2">
    <location>
        <begin position="1"/>
        <end position="16"/>
    </location>
</feature>
<evidence type="ECO:0000256" key="1">
    <source>
        <dbReference type="SAM" id="MobiDB-lite"/>
    </source>
</evidence>
<feature type="compositionally biased region" description="Polar residues" evidence="1">
    <location>
        <begin position="37"/>
        <end position="52"/>
    </location>
</feature>
<evidence type="ECO:0000256" key="2">
    <source>
        <dbReference type="SAM" id="SignalP"/>
    </source>
</evidence>
<name>A0AAN7AML2_9PEZI</name>
<feature type="chain" id="PRO_5042888604" evidence="2">
    <location>
        <begin position="17"/>
        <end position="145"/>
    </location>
</feature>
<evidence type="ECO:0000313" key="3">
    <source>
        <dbReference type="EMBL" id="KAK4194331.1"/>
    </source>
</evidence>
<reference evidence="3" key="2">
    <citation type="submission" date="2023-05" db="EMBL/GenBank/DDBJ databases">
        <authorList>
            <consortium name="Lawrence Berkeley National Laboratory"/>
            <person name="Steindorff A."/>
            <person name="Hensen N."/>
            <person name="Bonometti L."/>
            <person name="Westerberg I."/>
            <person name="Brannstrom I.O."/>
            <person name="Guillou S."/>
            <person name="Cros-Aarteil S."/>
            <person name="Calhoun S."/>
            <person name="Haridas S."/>
            <person name="Kuo A."/>
            <person name="Mondo S."/>
            <person name="Pangilinan J."/>
            <person name="Riley R."/>
            <person name="Labutti K."/>
            <person name="Andreopoulos B."/>
            <person name="Lipzen A."/>
            <person name="Chen C."/>
            <person name="Yanf M."/>
            <person name="Daum C."/>
            <person name="Ng V."/>
            <person name="Clum A."/>
            <person name="Ohm R."/>
            <person name="Martin F."/>
            <person name="Silar P."/>
            <person name="Natvig D."/>
            <person name="Lalanne C."/>
            <person name="Gautier V."/>
            <person name="Ament-Velasquez S.L."/>
            <person name="Kruys A."/>
            <person name="Hutchinson M.I."/>
            <person name="Powell A.J."/>
            <person name="Barry K."/>
            <person name="Miller A.N."/>
            <person name="Grigoriev I.V."/>
            <person name="Debuchy R."/>
            <person name="Gladieux P."/>
            <person name="Thoren M.H."/>
            <person name="Johannesson H."/>
        </authorList>
    </citation>
    <scope>NUCLEOTIDE SEQUENCE</scope>
    <source>
        <strain evidence="3">CBS 315.58</strain>
    </source>
</reference>